<reference evidence="1" key="2">
    <citation type="submission" date="2020-11" db="EMBL/GenBank/DDBJ databases">
        <authorList>
            <person name="McCartney M.A."/>
            <person name="Auch B."/>
            <person name="Kono T."/>
            <person name="Mallez S."/>
            <person name="Becker A."/>
            <person name="Gohl D.M."/>
            <person name="Silverstein K.A.T."/>
            <person name="Koren S."/>
            <person name="Bechman K.B."/>
            <person name="Herman A."/>
            <person name="Abrahante J.E."/>
            <person name="Garbe J."/>
        </authorList>
    </citation>
    <scope>NUCLEOTIDE SEQUENCE</scope>
    <source>
        <strain evidence="1">Duluth1</strain>
        <tissue evidence="1">Whole animal</tissue>
    </source>
</reference>
<keyword evidence="2" id="KW-1185">Reference proteome</keyword>
<gene>
    <name evidence="1" type="ORF">DPMN_122472</name>
</gene>
<proteinExistence type="predicted"/>
<accession>A0A9D4GRZ4</accession>
<organism evidence="1 2">
    <name type="scientific">Dreissena polymorpha</name>
    <name type="common">Zebra mussel</name>
    <name type="synonym">Mytilus polymorpha</name>
    <dbReference type="NCBI Taxonomy" id="45954"/>
    <lineage>
        <taxon>Eukaryota</taxon>
        <taxon>Metazoa</taxon>
        <taxon>Spiralia</taxon>
        <taxon>Lophotrochozoa</taxon>
        <taxon>Mollusca</taxon>
        <taxon>Bivalvia</taxon>
        <taxon>Autobranchia</taxon>
        <taxon>Heteroconchia</taxon>
        <taxon>Euheterodonta</taxon>
        <taxon>Imparidentia</taxon>
        <taxon>Neoheterodontei</taxon>
        <taxon>Myida</taxon>
        <taxon>Dreissenoidea</taxon>
        <taxon>Dreissenidae</taxon>
        <taxon>Dreissena</taxon>
    </lineage>
</organism>
<evidence type="ECO:0000313" key="2">
    <source>
        <dbReference type="Proteomes" id="UP000828390"/>
    </source>
</evidence>
<name>A0A9D4GRZ4_DREPO</name>
<dbReference type="Proteomes" id="UP000828390">
    <property type="component" value="Unassembled WGS sequence"/>
</dbReference>
<sequence>MKQQDLLHSLLMERLTEGWINRQYKSVNASNITEPTTRYIHVNITEISLSSISAYQRTNVCKFYSGYQAFSLLSEPPLRQTH</sequence>
<comment type="caution">
    <text evidence="1">The sequence shown here is derived from an EMBL/GenBank/DDBJ whole genome shotgun (WGS) entry which is preliminary data.</text>
</comment>
<dbReference type="AlphaFoldDB" id="A0A9D4GRZ4"/>
<protein>
    <submittedName>
        <fullName evidence="1">Uncharacterized protein</fullName>
    </submittedName>
</protein>
<evidence type="ECO:0000313" key="1">
    <source>
        <dbReference type="EMBL" id="KAH3820723.1"/>
    </source>
</evidence>
<dbReference type="EMBL" id="JAIWYP010000005">
    <property type="protein sequence ID" value="KAH3820723.1"/>
    <property type="molecule type" value="Genomic_DNA"/>
</dbReference>
<reference evidence="1" key="1">
    <citation type="journal article" date="2019" name="bioRxiv">
        <title>The Genome of the Zebra Mussel, Dreissena polymorpha: A Resource for Invasive Species Research.</title>
        <authorList>
            <person name="McCartney M.A."/>
            <person name="Auch B."/>
            <person name="Kono T."/>
            <person name="Mallez S."/>
            <person name="Zhang Y."/>
            <person name="Obille A."/>
            <person name="Becker A."/>
            <person name="Abrahante J.E."/>
            <person name="Garbe J."/>
            <person name="Badalamenti J.P."/>
            <person name="Herman A."/>
            <person name="Mangelson H."/>
            <person name="Liachko I."/>
            <person name="Sullivan S."/>
            <person name="Sone E.D."/>
            <person name="Koren S."/>
            <person name="Silverstein K.A.T."/>
            <person name="Beckman K.B."/>
            <person name="Gohl D.M."/>
        </authorList>
    </citation>
    <scope>NUCLEOTIDE SEQUENCE</scope>
    <source>
        <strain evidence="1">Duluth1</strain>
        <tissue evidence="1">Whole animal</tissue>
    </source>
</reference>